<dbReference type="RefSeq" id="WP_340342061.1">
    <property type="nucleotide sequence ID" value="NZ_JBBKZT010000004.1"/>
</dbReference>
<name>A0ABU8WHB1_9BURK</name>
<evidence type="ECO:0000256" key="2">
    <source>
        <dbReference type="ARBA" id="ARBA00006962"/>
    </source>
</evidence>
<reference evidence="7 8" key="1">
    <citation type="submission" date="2024-03" db="EMBL/GenBank/DDBJ databases">
        <title>Novel species of the genus Variovorax.</title>
        <authorList>
            <person name="Liu Q."/>
            <person name="Xin Y.-H."/>
        </authorList>
    </citation>
    <scope>NUCLEOTIDE SEQUENCE [LARGE SCALE GENOMIC DNA]</scope>
    <source>
        <strain evidence="7 8">KACC 18900</strain>
    </source>
</reference>
<evidence type="ECO:0000259" key="6">
    <source>
        <dbReference type="Pfam" id="PF06925"/>
    </source>
</evidence>
<dbReference type="Proteomes" id="UP001385892">
    <property type="component" value="Unassembled WGS sequence"/>
</dbReference>
<feature type="domain" description="Glycosyl transferase family 28 C-terminal" evidence="5">
    <location>
        <begin position="216"/>
        <end position="373"/>
    </location>
</feature>
<evidence type="ECO:0000313" key="7">
    <source>
        <dbReference type="EMBL" id="MEJ8846910.1"/>
    </source>
</evidence>
<evidence type="ECO:0000259" key="5">
    <source>
        <dbReference type="Pfam" id="PF04101"/>
    </source>
</evidence>
<evidence type="ECO:0000256" key="3">
    <source>
        <dbReference type="ARBA" id="ARBA00022676"/>
    </source>
</evidence>
<dbReference type="PANTHER" id="PTHR43025">
    <property type="entry name" value="MONOGALACTOSYLDIACYLGLYCEROL SYNTHASE"/>
    <property type="match status" value="1"/>
</dbReference>
<proteinExistence type="inferred from homology"/>
<dbReference type="InterPro" id="IPR009695">
    <property type="entry name" value="Diacylglyc_glucosyltr_N"/>
</dbReference>
<dbReference type="Pfam" id="PF06925">
    <property type="entry name" value="MGDG_synth"/>
    <property type="match status" value="1"/>
</dbReference>
<dbReference type="SUPFAM" id="SSF53756">
    <property type="entry name" value="UDP-Glycosyltransferase/glycogen phosphorylase"/>
    <property type="match status" value="1"/>
</dbReference>
<keyword evidence="3" id="KW-0328">Glycosyltransferase</keyword>
<evidence type="ECO:0000313" key="8">
    <source>
        <dbReference type="Proteomes" id="UP001385892"/>
    </source>
</evidence>
<protein>
    <submittedName>
        <fullName evidence="7">Glycosyltransferase</fullName>
    </submittedName>
</protein>
<dbReference type="Gene3D" id="3.40.50.2000">
    <property type="entry name" value="Glycogen Phosphorylase B"/>
    <property type="match status" value="1"/>
</dbReference>
<comment type="similarity">
    <text evidence="2">Belongs to the glycosyltransferase 28 family.</text>
</comment>
<dbReference type="PANTHER" id="PTHR43025:SF3">
    <property type="entry name" value="MONOGALACTOSYLDIACYLGLYCEROL SYNTHASE 1, CHLOROPLASTIC"/>
    <property type="match status" value="1"/>
</dbReference>
<feature type="domain" description="Diacylglycerol glucosyltransferase N-terminal" evidence="6">
    <location>
        <begin position="17"/>
        <end position="185"/>
    </location>
</feature>
<dbReference type="InterPro" id="IPR050519">
    <property type="entry name" value="Glycosyltransf_28_UgtP"/>
</dbReference>
<evidence type="ECO:0000256" key="1">
    <source>
        <dbReference type="ARBA" id="ARBA00004370"/>
    </source>
</evidence>
<dbReference type="Pfam" id="PF04101">
    <property type="entry name" value="Glyco_tran_28_C"/>
    <property type="match status" value="1"/>
</dbReference>
<dbReference type="InterPro" id="IPR007235">
    <property type="entry name" value="Glyco_trans_28_C"/>
</dbReference>
<accession>A0ABU8WHB1</accession>
<organism evidence="7 8">
    <name type="scientific">Variovorax rhizosphaerae</name>
    <dbReference type="NCBI Taxonomy" id="1836200"/>
    <lineage>
        <taxon>Bacteria</taxon>
        <taxon>Pseudomonadati</taxon>
        <taxon>Pseudomonadota</taxon>
        <taxon>Betaproteobacteria</taxon>
        <taxon>Burkholderiales</taxon>
        <taxon>Comamonadaceae</taxon>
        <taxon>Variovorax</taxon>
    </lineage>
</organism>
<dbReference type="EMBL" id="JBBKZT010000004">
    <property type="protein sequence ID" value="MEJ8846910.1"/>
    <property type="molecule type" value="Genomic_DNA"/>
</dbReference>
<keyword evidence="8" id="KW-1185">Reference proteome</keyword>
<sequence length="413" mass="44355">MTSQQLLILSVSAGNGHVRAAQALAATAQAMAPPCDATHIDAMAHFPSGFRKVYTDWYIKLVNRAPEVWSYLHQKTDTTPHSATSQRLRRGIERVSAGALLREVHRVDPKAIVCTHFLPAELLMREQNKGRLDCPVWLQVTDYDLHNMWIVPGMAGYLAATDEVAMRMRARGLASDRIHVTGIPVMPAFSQPDAPDLARDACITRLGLDPARKVILMVSGGAGVGDLPSMVERVLALQGPGCDFQVIAVAGRNEAAHEALKRVSERAAGRLVAIGFTNEMERLMAAADLVVTKPGGLTISECLALGKPMLLVSPIPGQEEHNAGFLMEEGAAWLAYDSIGLEYKIARLMAAPAQLARMAGISRGLGKPDAAHRVLGRVLYASSCSPAAHRRPGAVCRRGACALARAASKTCKL</sequence>
<comment type="subcellular location">
    <subcellularLocation>
        <location evidence="1">Membrane</location>
    </subcellularLocation>
</comment>
<gene>
    <name evidence="7" type="ORF">WKW82_09635</name>
</gene>
<comment type="caution">
    <text evidence="7">The sequence shown here is derived from an EMBL/GenBank/DDBJ whole genome shotgun (WGS) entry which is preliminary data.</text>
</comment>
<evidence type="ECO:0000256" key="4">
    <source>
        <dbReference type="ARBA" id="ARBA00022679"/>
    </source>
</evidence>
<keyword evidence="4" id="KW-0808">Transferase</keyword>